<proteinExistence type="predicted"/>
<comment type="caution">
    <text evidence="2">The sequence shown here is derived from an EMBL/GenBank/DDBJ whole genome shotgun (WGS) entry which is preliminary data.</text>
</comment>
<name>A0A1R3JTS4_9ROSI</name>
<evidence type="ECO:0008006" key="4">
    <source>
        <dbReference type="Google" id="ProtNLM"/>
    </source>
</evidence>
<gene>
    <name evidence="2" type="ORF">COLO4_14047</name>
</gene>
<accession>A0A1R3JTS4</accession>
<dbReference type="EMBL" id="AWUE01015364">
    <property type="protein sequence ID" value="OMO98246.1"/>
    <property type="molecule type" value="Genomic_DNA"/>
</dbReference>
<feature type="compositionally biased region" description="Polar residues" evidence="1">
    <location>
        <begin position="19"/>
        <end position="40"/>
    </location>
</feature>
<protein>
    <recommendedName>
        <fullName evidence="4">Retrotransposon gag protein</fullName>
    </recommendedName>
</protein>
<reference evidence="3" key="1">
    <citation type="submission" date="2013-09" db="EMBL/GenBank/DDBJ databases">
        <title>Corchorus olitorius genome sequencing.</title>
        <authorList>
            <person name="Alam M."/>
            <person name="Haque M.S."/>
            <person name="Islam M.S."/>
            <person name="Emdad E.M."/>
            <person name="Islam M.M."/>
            <person name="Ahmed B."/>
            <person name="Halim A."/>
            <person name="Hossen Q.M.M."/>
            <person name="Hossain M.Z."/>
            <person name="Ahmed R."/>
            <person name="Khan M.M."/>
            <person name="Islam R."/>
            <person name="Rashid M.M."/>
            <person name="Khan S.A."/>
            <person name="Rahman M.S."/>
            <person name="Alam M."/>
            <person name="Yahiya A.S."/>
            <person name="Khan M.S."/>
            <person name="Azam M.S."/>
            <person name="Haque T."/>
            <person name="Lashkar M.Z.H."/>
            <person name="Akhand A.I."/>
            <person name="Morshed G."/>
            <person name="Roy S."/>
            <person name="Uddin K.S."/>
            <person name="Rabeya T."/>
            <person name="Hossain A.S."/>
            <person name="Chowdhury A."/>
            <person name="Snigdha A.R."/>
            <person name="Mortoza M.S."/>
            <person name="Matin S.A."/>
            <person name="Hoque S.M.E."/>
            <person name="Islam M.K."/>
            <person name="Roy D.K."/>
            <person name="Haider R."/>
            <person name="Moosa M.M."/>
            <person name="Elias S.M."/>
            <person name="Hasan A.M."/>
            <person name="Jahan S."/>
            <person name="Shafiuddin M."/>
            <person name="Mahmood N."/>
            <person name="Shommy N.S."/>
        </authorList>
    </citation>
    <scope>NUCLEOTIDE SEQUENCE [LARGE SCALE GENOMIC DNA]</scope>
    <source>
        <strain evidence="3">cv. O-4</strain>
    </source>
</reference>
<keyword evidence="3" id="KW-1185">Reference proteome</keyword>
<evidence type="ECO:0000256" key="1">
    <source>
        <dbReference type="SAM" id="MobiDB-lite"/>
    </source>
</evidence>
<feature type="region of interest" description="Disordered" evidence="1">
    <location>
        <begin position="1"/>
        <end position="40"/>
    </location>
</feature>
<evidence type="ECO:0000313" key="2">
    <source>
        <dbReference type="EMBL" id="OMO98246.1"/>
    </source>
</evidence>
<organism evidence="2 3">
    <name type="scientific">Corchorus olitorius</name>
    <dbReference type="NCBI Taxonomy" id="93759"/>
    <lineage>
        <taxon>Eukaryota</taxon>
        <taxon>Viridiplantae</taxon>
        <taxon>Streptophyta</taxon>
        <taxon>Embryophyta</taxon>
        <taxon>Tracheophyta</taxon>
        <taxon>Spermatophyta</taxon>
        <taxon>Magnoliopsida</taxon>
        <taxon>eudicotyledons</taxon>
        <taxon>Gunneridae</taxon>
        <taxon>Pentapetalae</taxon>
        <taxon>rosids</taxon>
        <taxon>malvids</taxon>
        <taxon>Malvales</taxon>
        <taxon>Malvaceae</taxon>
        <taxon>Grewioideae</taxon>
        <taxon>Apeibeae</taxon>
        <taxon>Corchorus</taxon>
    </lineage>
</organism>
<dbReference type="OrthoDB" id="1745472at2759"/>
<dbReference type="AlphaFoldDB" id="A0A1R3JTS4"/>
<sequence length="209" mass="24392">MAVERWSDFQHSPDGNGAETKQPSAIWTTPPTPNQWPDMSHPTQWSHQYYQPRYRMDLPRFNGDDFKSWLSKFEQYLEIENVPEEYKPKVAMFCFEGLALYWHQFYANSVGGMGNLRWQPYLVALKERFGSSEFADPLFDLARLRHTGTVKQFYDEFMASLNVVGLPETMALSIFLANLRDEVLSQLRIHKPKSLVQPAEMSIFIETNL</sequence>
<evidence type="ECO:0000313" key="3">
    <source>
        <dbReference type="Proteomes" id="UP000187203"/>
    </source>
</evidence>
<dbReference type="Proteomes" id="UP000187203">
    <property type="component" value="Unassembled WGS sequence"/>
</dbReference>